<feature type="compositionally biased region" description="Basic and acidic residues" evidence="1">
    <location>
        <begin position="1"/>
        <end position="15"/>
    </location>
</feature>
<evidence type="ECO:0000313" key="4">
    <source>
        <dbReference type="EMBL" id="CAJ1377699.1"/>
    </source>
</evidence>
<keyword evidence="5" id="KW-1185">Reference proteome</keyword>
<keyword evidence="2" id="KW-0472">Membrane</keyword>
<feature type="region of interest" description="Disordered" evidence="1">
    <location>
        <begin position="1"/>
        <end position="36"/>
    </location>
</feature>
<dbReference type="GO" id="GO:0016020">
    <property type="term" value="C:membrane"/>
    <property type="evidence" value="ECO:0007669"/>
    <property type="project" value="InterPro"/>
</dbReference>
<feature type="transmembrane region" description="Helical" evidence="2">
    <location>
        <begin position="111"/>
        <end position="131"/>
    </location>
</feature>
<name>A0AA36MM47_9DINO</name>
<organism evidence="4 5">
    <name type="scientific">Effrenium voratum</name>
    <dbReference type="NCBI Taxonomy" id="2562239"/>
    <lineage>
        <taxon>Eukaryota</taxon>
        <taxon>Sar</taxon>
        <taxon>Alveolata</taxon>
        <taxon>Dinophyceae</taxon>
        <taxon>Suessiales</taxon>
        <taxon>Symbiodiniaceae</taxon>
        <taxon>Effrenium</taxon>
    </lineage>
</organism>
<dbReference type="PANTHER" id="PTHR36971">
    <property type="entry name" value="UNNAMED PRODUCT"/>
    <property type="match status" value="1"/>
</dbReference>
<evidence type="ECO:0000313" key="5">
    <source>
        <dbReference type="Proteomes" id="UP001178507"/>
    </source>
</evidence>
<dbReference type="InterPro" id="IPR037185">
    <property type="entry name" value="EmrE-like"/>
</dbReference>
<dbReference type="SUPFAM" id="SSF103481">
    <property type="entry name" value="Multidrug resistance efflux transporter EmrE"/>
    <property type="match status" value="2"/>
</dbReference>
<accession>A0AA36MM47</accession>
<dbReference type="Proteomes" id="UP001178507">
    <property type="component" value="Unassembled WGS sequence"/>
</dbReference>
<feature type="transmembrane region" description="Helical" evidence="2">
    <location>
        <begin position="231"/>
        <end position="249"/>
    </location>
</feature>
<feature type="transmembrane region" description="Helical" evidence="2">
    <location>
        <begin position="168"/>
        <end position="188"/>
    </location>
</feature>
<proteinExistence type="predicted"/>
<keyword evidence="2" id="KW-1133">Transmembrane helix</keyword>
<comment type="caution">
    <text evidence="4">The sequence shown here is derived from an EMBL/GenBank/DDBJ whole genome shotgun (WGS) entry which is preliminary data.</text>
</comment>
<feature type="compositionally biased region" description="Acidic residues" evidence="1">
    <location>
        <begin position="16"/>
        <end position="36"/>
    </location>
</feature>
<reference evidence="4" key="1">
    <citation type="submission" date="2023-08" db="EMBL/GenBank/DDBJ databases">
        <authorList>
            <person name="Chen Y."/>
            <person name="Shah S."/>
            <person name="Dougan E. K."/>
            <person name="Thang M."/>
            <person name="Chan C."/>
        </authorList>
    </citation>
    <scope>NUCLEOTIDE SEQUENCE</scope>
</reference>
<keyword evidence="2" id="KW-0812">Transmembrane</keyword>
<feature type="domain" description="EamA" evidence="3">
    <location>
        <begin position="86"/>
        <end position="213"/>
    </location>
</feature>
<feature type="transmembrane region" description="Helical" evidence="2">
    <location>
        <begin position="261"/>
        <end position="286"/>
    </location>
</feature>
<feature type="transmembrane region" description="Helical" evidence="2">
    <location>
        <begin position="344"/>
        <end position="367"/>
    </location>
</feature>
<feature type="transmembrane region" description="Helical" evidence="2">
    <location>
        <begin position="373"/>
        <end position="393"/>
    </location>
</feature>
<feature type="transmembrane region" description="Helical" evidence="2">
    <location>
        <begin position="82"/>
        <end position="105"/>
    </location>
</feature>
<feature type="transmembrane region" description="Helical" evidence="2">
    <location>
        <begin position="313"/>
        <end position="332"/>
    </location>
</feature>
<evidence type="ECO:0000256" key="1">
    <source>
        <dbReference type="SAM" id="MobiDB-lite"/>
    </source>
</evidence>
<feature type="transmembrane region" description="Helical" evidence="2">
    <location>
        <begin position="143"/>
        <end position="162"/>
    </location>
</feature>
<evidence type="ECO:0000259" key="3">
    <source>
        <dbReference type="Pfam" id="PF00892"/>
    </source>
</evidence>
<dbReference type="AlphaFoldDB" id="A0AA36MM47"/>
<dbReference type="InterPro" id="IPR000620">
    <property type="entry name" value="EamA_dom"/>
</dbReference>
<dbReference type="Pfam" id="PF00892">
    <property type="entry name" value="EamA"/>
    <property type="match status" value="1"/>
</dbReference>
<sequence>MDLRWTRKGLVHEDGEAAEPADEPDEPVGEDADAELPETCGESAEEVLSIVRSCSVAARLWLQRARQALLGKERMSKPSPSLVHGALILAQVMFGGGAVVGKLGVARFNPLLFALIREAVAGPLLLLLALACDGWLMPRREDLRLLLAMGACVFSNQAFFIVGTKLAGPIVASAWQCSQPIFTLLISLSLGWEVATARKTWGILASFAGGAFLVCYGQPVSSPASSGNLLLALNCLGTSLYVIFGKFALQRYPSLSTTAWSYLFATAMMTATALCLNSNCAFIHFLCPESGHDDLACGSYRTSCSPWSVPQSAVLPLVYWVLFNSMGAYLLITWANQHARAGFVLAYTALQPLTSTTLSVLLIWTFGPSDLKLPGWNALGGIGILAGLVLVIADGKHQHEEDEMLEAANPDPAETETIGHSNGSCRVLWKPRPASWEHLRLLCAMSLFGVVALHPDQAAEPAIRLALLLKKPFAVVPCCTYAADFPKRKLPRTGQPVRTYGELLEYLQQLDPRIQRAELDFEGKSTLLYMIPGP</sequence>
<dbReference type="EMBL" id="CAUJNA010000480">
    <property type="protein sequence ID" value="CAJ1377699.1"/>
    <property type="molecule type" value="Genomic_DNA"/>
</dbReference>
<dbReference type="PANTHER" id="PTHR36971:SF1">
    <property type="entry name" value="METHYLTRANSFERASE DOMAIN-CONTAINING PROTEIN"/>
    <property type="match status" value="1"/>
</dbReference>
<feature type="transmembrane region" description="Helical" evidence="2">
    <location>
        <begin position="200"/>
        <end position="219"/>
    </location>
</feature>
<evidence type="ECO:0000256" key="2">
    <source>
        <dbReference type="SAM" id="Phobius"/>
    </source>
</evidence>
<gene>
    <name evidence="4" type="ORF">EVOR1521_LOCUS6430</name>
</gene>
<protein>
    <recommendedName>
        <fullName evidence="3">EamA domain-containing protein</fullName>
    </recommendedName>
</protein>